<dbReference type="InterPro" id="IPR003100">
    <property type="entry name" value="PAZ_dom"/>
</dbReference>
<dbReference type="PROSITE" id="PS51194">
    <property type="entry name" value="HELICASE_CTER"/>
    <property type="match status" value="1"/>
</dbReference>
<feature type="compositionally biased region" description="Polar residues" evidence="19">
    <location>
        <begin position="242"/>
        <end position="255"/>
    </location>
</feature>
<dbReference type="GO" id="GO:0004386">
    <property type="term" value="F:helicase activity"/>
    <property type="evidence" value="ECO:0007669"/>
    <property type="project" value="UniProtKB-KW"/>
</dbReference>
<dbReference type="SUPFAM" id="SSF52540">
    <property type="entry name" value="P-loop containing nucleoside triphosphate hydrolases"/>
    <property type="match status" value="1"/>
</dbReference>
<dbReference type="Gene3D" id="3.30.160.380">
    <property type="entry name" value="Dicer dimerisation domain"/>
    <property type="match status" value="1"/>
</dbReference>
<evidence type="ECO:0000256" key="11">
    <source>
        <dbReference type="ARBA" id="ARBA00022840"/>
    </source>
</evidence>
<evidence type="ECO:0000313" key="26">
    <source>
        <dbReference type="Proteomes" id="UP000235786"/>
    </source>
</evidence>
<dbReference type="Proteomes" id="UP000235786">
    <property type="component" value="Unassembled WGS sequence"/>
</dbReference>
<dbReference type="PANTHER" id="PTHR14950">
    <property type="entry name" value="DICER-RELATED"/>
    <property type="match status" value="1"/>
</dbReference>
<evidence type="ECO:0000256" key="1">
    <source>
        <dbReference type="ARBA" id="ARBA00001936"/>
    </source>
</evidence>
<feature type="domain" description="Helicase ATP-binding" evidence="22">
    <location>
        <begin position="336"/>
        <end position="517"/>
    </location>
</feature>
<keyword evidence="4" id="KW-0930">Antiviral protein</keyword>
<evidence type="ECO:0000256" key="3">
    <source>
        <dbReference type="ARBA" id="ARBA00020797"/>
    </source>
</evidence>
<dbReference type="GO" id="GO:0003723">
    <property type="term" value="F:RNA binding"/>
    <property type="evidence" value="ECO:0007669"/>
    <property type="project" value="UniProtKB-UniRule"/>
</dbReference>
<dbReference type="PROSITE" id="PS50142">
    <property type="entry name" value="RNASE_3_2"/>
    <property type="match status" value="2"/>
</dbReference>
<dbReference type="SMART" id="SM00535">
    <property type="entry name" value="RIBOc"/>
    <property type="match status" value="2"/>
</dbReference>
<comment type="cofactor">
    <cofactor evidence="2">
        <name>Mg(2+)</name>
        <dbReference type="ChEBI" id="CHEBI:18420"/>
    </cofactor>
</comment>
<keyword evidence="9" id="KW-0347">Helicase</keyword>
<dbReference type="PROSITE" id="PS00517">
    <property type="entry name" value="RNASE_3_1"/>
    <property type="match status" value="1"/>
</dbReference>
<feature type="domain" description="RNase III" evidence="20">
    <location>
        <begin position="1468"/>
        <end position="1631"/>
    </location>
</feature>
<dbReference type="GO" id="GO:0051607">
    <property type="term" value="P:defense response to virus"/>
    <property type="evidence" value="ECO:0007669"/>
    <property type="project" value="UniProtKB-KW"/>
</dbReference>
<evidence type="ECO:0000256" key="17">
    <source>
        <dbReference type="ARBA" id="ARBA00035116"/>
    </source>
</evidence>
<keyword evidence="26" id="KW-1185">Reference proteome</keyword>
<feature type="domain" description="RNase III" evidence="20">
    <location>
        <begin position="1307"/>
        <end position="1417"/>
    </location>
</feature>
<dbReference type="OrthoDB" id="416741at2759"/>
<keyword evidence="6" id="KW-0677">Repeat</keyword>
<dbReference type="FunFam" id="3.40.50.300:FF:000628">
    <property type="entry name" value="Endoribonuclease Dicer"/>
    <property type="match status" value="1"/>
</dbReference>
<dbReference type="PROSITE" id="PS50821">
    <property type="entry name" value="PAZ"/>
    <property type="match status" value="1"/>
</dbReference>
<evidence type="ECO:0000259" key="24">
    <source>
        <dbReference type="PROSITE" id="PS51327"/>
    </source>
</evidence>
<dbReference type="FunFam" id="3.40.50.300:FF:001669">
    <property type="entry name" value="Dicer-like protein 1"/>
    <property type="match status" value="1"/>
</dbReference>
<dbReference type="FunFam" id="3.30.160.380:FF:000004">
    <property type="entry name" value="Dicer-like protein 1"/>
    <property type="match status" value="1"/>
</dbReference>
<evidence type="ECO:0000256" key="13">
    <source>
        <dbReference type="ARBA" id="ARBA00022884"/>
    </source>
</evidence>
<keyword evidence="12" id="KW-0460">Magnesium</keyword>
<evidence type="ECO:0000256" key="15">
    <source>
        <dbReference type="ARBA" id="ARBA00023211"/>
    </source>
</evidence>
<dbReference type="STRING" id="1149755.A0A2J6QUJ3"/>
<evidence type="ECO:0000259" key="22">
    <source>
        <dbReference type="PROSITE" id="PS51192"/>
    </source>
</evidence>
<dbReference type="PROSITE" id="PS51192">
    <property type="entry name" value="HELICASE_ATP_BIND_1"/>
    <property type="match status" value="1"/>
</dbReference>
<evidence type="ECO:0000256" key="10">
    <source>
        <dbReference type="ARBA" id="ARBA00022833"/>
    </source>
</evidence>
<keyword evidence="5" id="KW-0479">Metal-binding</keyword>
<dbReference type="Pfam" id="PF24995">
    <property type="entry name" value="DSRM_2"/>
    <property type="match status" value="1"/>
</dbReference>
<feature type="region of interest" description="Disordered" evidence="19">
    <location>
        <begin position="62"/>
        <end position="84"/>
    </location>
</feature>
<dbReference type="GO" id="GO:0005524">
    <property type="term" value="F:ATP binding"/>
    <property type="evidence" value="ECO:0007669"/>
    <property type="project" value="UniProtKB-KW"/>
</dbReference>
<comment type="function">
    <text evidence="16">Dicer-like endonuclease involved in cleaving double-stranded RNA in the RNA interference (RNAi) pathway. Produces 21 to 25 bp dsRNAs (siRNAs) which target the selective destruction of homologous RNAs leading to sequence-specific suppression of gene expression, called post-transcriptional gene silencing (PTGS). Part of a broad host defense response against viral infection and transposons.</text>
</comment>
<dbReference type="SUPFAM" id="SSF69065">
    <property type="entry name" value="RNase III domain-like"/>
    <property type="match status" value="2"/>
</dbReference>
<feature type="compositionally biased region" description="Polar residues" evidence="19">
    <location>
        <begin position="71"/>
        <end position="83"/>
    </location>
</feature>
<dbReference type="PANTHER" id="PTHR14950:SF62">
    <property type="entry name" value="DICER-LIKE PROTEIN 1"/>
    <property type="match status" value="1"/>
</dbReference>
<dbReference type="GO" id="GO:0004525">
    <property type="term" value="F:ribonuclease III activity"/>
    <property type="evidence" value="ECO:0007669"/>
    <property type="project" value="InterPro"/>
</dbReference>
<protein>
    <recommendedName>
        <fullName evidence="3">Dicer-like protein 1</fullName>
    </recommendedName>
</protein>
<dbReference type="InterPro" id="IPR056755">
    <property type="entry name" value="DSRM_2"/>
</dbReference>
<dbReference type="GO" id="GO:0030422">
    <property type="term" value="P:siRNA processing"/>
    <property type="evidence" value="ECO:0007669"/>
    <property type="project" value="TreeGrafter"/>
</dbReference>
<gene>
    <name evidence="25" type="ORF">L207DRAFT_538382</name>
</gene>
<dbReference type="InterPro" id="IPR027417">
    <property type="entry name" value="P-loop_NTPase"/>
</dbReference>
<dbReference type="Gene3D" id="3.40.50.300">
    <property type="entry name" value="P-loop containing nucleotide triphosphate hydrolases"/>
    <property type="match status" value="2"/>
</dbReference>
<dbReference type="GO" id="GO:0046872">
    <property type="term" value="F:metal ion binding"/>
    <property type="evidence" value="ECO:0007669"/>
    <property type="project" value="UniProtKB-KW"/>
</dbReference>
<dbReference type="Pfam" id="PF00636">
    <property type="entry name" value="Ribonuclease_3"/>
    <property type="match status" value="2"/>
</dbReference>
<dbReference type="InterPro" id="IPR036389">
    <property type="entry name" value="RNase_III_sf"/>
</dbReference>
<feature type="domain" description="Helicase C-terminal" evidence="23">
    <location>
        <begin position="661"/>
        <end position="828"/>
    </location>
</feature>
<dbReference type="Gene3D" id="1.10.1520.10">
    <property type="entry name" value="Ribonuclease III domain"/>
    <property type="match status" value="2"/>
</dbReference>
<organism evidence="25 26">
    <name type="scientific">Hyaloscypha variabilis (strain UAMH 11265 / GT02V1 / F)</name>
    <name type="common">Meliniomyces variabilis</name>
    <dbReference type="NCBI Taxonomy" id="1149755"/>
    <lineage>
        <taxon>Eukaryota</taxon>
        <taxon>Fungi</taxon>
        <taxon>Dikarya</taxon>
        <taxon>Ascomycota</taxon>
        <taxon>Pezizomycotina</taxon>
        <taxon>Leotiomycetes</taxon>
        <taxon>Helotiales</taxon>
        <taxon>Hyaloscyphaceae</taxon>
        <taxon>Hyaloscypha</taxon>
        <taxon>Hyaloscypha variabilis</taxon>
    </lineage>
</organism>
<dbReference type="InterPro" id="IPR001650">
    <property type="entry name" value="Helicase_C-like"/>
</dbReference>
<keyword evidence="11" id="KW-0067">ATP-binding</keyword>
<feature type="domain" description="Dicer dsRNA-binding fold" evidence="24">
    <location>
        <begin position="862"/>
        <end position="952"/>
    </location>
</feature>
<dbReference type="PROSITE" id="PS51327">
    <property type="entry name" value="DICER_DSRBF"/>
    <property type="match status" value="1"/>
</dbReference>
<feature type="domain" description="PAZ" evidence="21">
    <location>
        <begin position="1104"/>
        <end position="1238"/>
    </location>
</feature>
<evidence type="ECO:0000313" key="25">
    <source>
        <dbReference type="EMBL" id="PMD29924.1"/>
    </source>
</evidence>
<evidence type="ECO:0000256" key="12">
    <source>
        <dbReference type="ARBA" id="ARBA00022842"/>
    </source>
</evidence>
<keyword evidence="14" id="KW-0051">Antiviral defense</keyword>
<dbReference type="CDD" id="cd00593">
    <property type="entry name" value="RIBOc"/>
    <property type="match status" value="2"/>
</dbReference>
<evidence type="ECO:0000256" key="16">
    <source>
        <dbReference type="ARBA" id="ARBA00025403"/>
    </source>
</evidence>
<name>A0A2J6QUJ3_HYAVF</name>
<evidence type="ECO:0000256" key="4">
    <source>
        <dbReference type="ARBA" id="ARBA00022721"/>
    </source>
</evidence>
<evidence type="ECO:0000256" key="9">
    <source>
        <dbReference type="ARBA" id="ARBA00022806"/>
    </source>
</evidence>
<evidence type="ECO:0000256" key="5">
    <source>
        <dbReference type="ARBA" id="ARBA00022723"/>
    </source>
</evidence>
<dbReference type="SMART" id="SM00487">
    <property type="entry name" value="DEXDc"/>
    <property type="match status" value="1"/>
</dbReference>
<evidence type="ECO:0000259" key="20">
    <source>
        <dbReference type="PROSITE" id="PS50142"/>
    </source>
</evidence>
<keyword evidence="10" id="KW-0862">Zinc</keyword>
<dbReference type="GO" id="GO:0050688">
    <property type="term" value="P:regulation of defense response to virus"/>
    <property type="evidence" value="ECO:0007669"/>
    <property type="project" value="UniProtKB-KW"/>
</dbReference>
<dbReference type="Pfam" id="PF00271">
    <property type="entry name" value="Helicase_C"/>
    <property type="match status" value="1"/>
</dbReference>
<dbReference type="InterPro" id="IPR014001">
    <property type="entry name" value="Helicase_ATP-bd"/>
</dbReference>
<dbReference type="EMBL" id="KZ613970">
    <property type="protein sequence ID" value="PMD29924.1"/>
    <property type="molecule type" value="Genomic_DNA"/>
</dbReference>
<dbReference type="SMART" id="SM00490">
    <property type="entry name" value="HELICc"/>
    <property type="match status" value="1"/>
</dbReference>
<comment type="cofactor">
    <cofactor evidence="1">
        <name>Mn(2+)</name>
        <dbReference type="ChEBI" id="CHEBI:29035"/>
    </cofactor>
</comment>
<dbReference type="InterPro" id="IPR006935">
    <property type="entry name" value="Helicase/UvrB_N"/>
</dbReference>
<dbReference type="InterPro" id="IPR000999">
    <property type="entry name" value="RNase_III_dom"/>
</dbReference>
<keyword evidence="8" id="KW-0378">Hydrolase</keyword>
<accession>A0A2J6QUJ3</accession>
<evidence type="ECO:0000256" key="6">
    <source>
        <dbReference type="ARBA" id="ARBA00022737"/>
    </source>
</evidence>
<dbReference type="FunFam" id="1.10.1520.10:FF:000015">
    <property type="entry name" value="Dicer-like protein 1"/>
    <property type="match status" value="1"/>
</dbReference>
<evidence type="ECO:0000256" key="2">
    <source>
        <dbReference type="ARBA" id="ARBA00001946"/>
    </source>
</evidence>
<dbReference type="GO" id="GO:0005737">
    <property type="term" value="C:cytoplasm"/>
    <property type="evidence" value="ECO:0007669"/>
    <property type="project" value="TreeGrafter"/>
</dbReference>
<dbReference type="CDD" id="cd18802">
    <property type="entry name" value="SF2_C_dicer"/>
    <property type="match status" value="1"/>
</dbReference>
<reference evidence="25 26" key="1">
    <citation type="submission" date="2016-04" db="EMBL/GenBank/DDBJ databases">
        <title>A degradative enzymes factory behind the ericoid mycorrhizal symbiosis.</title>
        <authorList>
            <consortium name="DOE Joint Genome Institute"/>
            <person name="Martino E."/>
            <person name="Morin E."/>
            <person name="Grelet G."/>
            <person name="Kuo A."/>
            <person name="Kohler A."/>
            <person name="Daghino S."/>
            <person name="Barry K."/>
            <person name="Choi C."/>
            <person name="Cichocki N."/>
            <person name="Clum A."/>
            <person name="Copeland A."/>
            <person name="Hainaut M."/>
            <person name="Haridas S."/>
            <person name="Labutti K."/>
            <person name="Lindquist E."/>
            <person name="Lipzen A."/>
            <person name="Khouja H.-R."/>
            <person name="Murat C."/>
            <person name="Ohm R."/>
            <person name="Olson A."/>
            <person name="Spatafora J."/>
            <person name="Veneault-Fourrey C."/>
            <person name="Henrissat B."/>
            <person name="Grigoriev I."/>
            <person name="Martin F."/>
            <person name="Perotto S."/>
        </authorList>
    </citation>
    <scope>NUCLEOTIDE SEQUENCE [LARGE SCALE GENOMIC DNA]</scope>
    <source>
        <strain evidence="25 26">F</strain>
    </source>
</reference>
<evidence type="ECO:0000259" key="23">
    <source>
        <dbReference type="PROSITE" id="PS51194"/>
    </source>
</evidence>
<dbReference type="GO" id="GO:0003677">
    <property type="term" value="F:DNA binding"/>
    <property type="evidence" value="ECO:0007669"/>
    <property type="project" value="InterPro"/>
</dbReference>
<comment type="similarity">
    <text evidence="17 18">Belongs to the helicase family. Dicer subfamily.</text>
</comment>
<sequence length="1766" mass="200095">MPYEGYMQDLSQLIDECLLHVSDTNGGLIDDSSHDAKPSASIDLTTSTFEDMLELDKAVDLESEAGKATSEPESTRSPFTSTDSDWEEINSISTSTHNLASSIFFNHHPAIITPPLVITPPVKEGDLPPMASPTSPEKVPLVSITKIPPTSTPSPTRIVQADEKVLLDASVSASATEDTSVATTLPTRNTDQVIAELKDQKSAVSASSSSNLSLKVRLASYASTKSESTISDLPEAPVRSGDNVNTNDDVSLSEDANTESSDEEMHPTAKPPKITERKRRLNAIADSYMQERTQKKLKEGNKVRPEDEAQQSARWLVNQSENREIISSPREYQVELFEKAKEKNIIAVLDTGSGKTLIAVLLLRHIFAQELEDRAIGKPKRISFFLVDSVQLVFQQHAVLKANLDQPMNMFCGDMGCDLWSKKLWEKHFAENMVIVCTAEVLRQCLHHSFISMEQINLLIFDEAHHAKKDHAYARIIKDFYAQEKHVVLPKIFGMTASPVDARVDVKKAAAELEAILHCQIATAADSSLLQYTVTSKQEQLAKYAALGPKFETPLYKEIYARFKSNSVLNKPLLYAYEASRELGSWCSDHIWPYVLDEEETKKLQAKTERKYHARKVQEPLAVLEKHKEQLREAREIVRTWPFDPPNYDPQTRTSTNMSSKVITLVTYLKERFERPTDDKCIVFVRQRYTARLLANLFAHPQIGTPYLFAGALVGTRSGDAGDLNVSFRQQVLTMMNFRKGKLNCLFATSVAEEGLDIPDCNLVVRFDLYTTLIQYIQSRGRARHANSRYIHMCEDGNQEHHQIIREVRQNEGILKRFCSALPEDRLLTGNSFDMDHFLARERTHRVFKHPVTGAKLTYKMSLSVLANFVDSLPHGQDSSTQAEYVVTVQNKQFLCETILPESSPLRGAVGRPSATKQVAKCSAAFETCLKLVEGKYLDENLLPIFTKQLPAMRNALLAVDSKKRESYDMKTKPAMWSASGEPELFYLTLLVLENPEALDRPCQPLGLLTRLPLPELPSFYLHFGASQHSQVLITPLPQVWRVNSEQLSQINTFTLCIFDDVFSKGYESDPSKMPYFLVPLATGGEVDFETHPTEVIAWDILQSVFDHHTKWSGNPWDNKPWQTEPDEFFLDKYIVDPFDGSRKLWTVGVTREYKPLDAVPPNSAPRKGTRKNNDNIMEYSCSLWAKARSRRTFDPKQRVVEAEFIPLRRNLLDDFDGPEEETPKKCFIILEPLKISSLPTKVVAMAYCFPAIIHRIESYLIALEACELLHLEIRPDLALEAVTKDSDNTEDHGGEQINFQRGMGKNYERLEFLGDCFLKMATSISLFGIHPENDEYSYHVDRMMLICNKNLKNNAIKLKLYEFIRSQSFNRRAWYPEGLVMTRGKTAKAPNTHKLGDKAIADVCEALIGAALLTCHETGNMDRACRAVTELVSSENHQVTAFADYYKLYKKPKYQVAAATAMQKNLASQLEKVHPYAFRYPRLARSAFTHPSYPFSYEHVPSYQRLEFLGDSLLDMACVNFLFHRFPDKDPQWLTEHKMAMVSNQFFGALCVSLGFHSHLLLFNPGFQKQITDYVVDITEARKQAEDDAVRAGKLRSECSPEYWTSVRQPPKCLPDIIEAYIGAIFVDSEYNYSEVEKFFDMRIKWFFEDMSIYDTFANKHPTTFLTKFLQINMGCAEWSVMTREIKSIDGSKPKVVAMVLIHGQVVAEAEAESSRYAKVAAAKLAQNLLSGLPLQEFREKYQCECRPEEDEEEVAKEELHGTAI</sequence>
<dbReference type="Pfam" id="PF04851">
    <property type="entry name" value="ResIII"/>
    <property type="match status" value="1"/>
</dbReference>
<dbReference type="GO" id="GO:0005634">
    <property type="term" value="C:nucleus"/>
    <property type="evidence" value="ECO:0007669"/>
    <property type="project" value="TreeGrafter"/>
</dbReference>
<evidence type="ECO:0000259" key="21">
    <source>
        <dbReference type="PROSITE" id="PS50821"/>
    </source>
</evidence>
<keyword evidence="13 18" id="KW-0694">RNA-binding</keyword>
<evidence type="ECO:0000256" key="8">
    <source>
        <dbReference type="ARBA" id="ARBA00022801"/>
    </source>
</evidence>
<dbReference type="InterPro" id="IPR005034">
    <property type="entry name" value="Dicer_dimerisation"/>
</dbReference>
<dbReference type="CDD" id="cd18034">
    <property type="entry name" value="DEXHc_dicer"/>
    <property type="match status" value="1"/>
</dbReference>
<keyword evidence="7" id="KW-0547">Nucleotide-binding</keyword>
<dbReference type="InterPro" id="IPR038248">
    <property type="entry name" value="Dicer_dimer_sf"/>
</dbReference>
<evidence type="ECO:0000256" key="7">
    <source>
        <dbReference type="ARBA" id="ARBA00022741"/>
    </source>
</evidence>
<keyword evidence="15" id="KW-0464">Manganese</keyword>
<feature type="region of interest" description="Disordered" evidence="19">
    <location>
        <begin position="223"/>
        <end position="277"/>
    </location>
</feature>
<proteinExistence type="inferred from homology"/>
<dbReference type="Pfam" id="PF03368">
    <property type="entry name" value="Dicer_dimer"/>
    <property type="match status" value="1"/>
</dbReference>
<evidence type="ECO:0000256" key="14">
    <source>
        <dbReference type="ARBA" id="ARBA00023118"/>
    </source>
</evidence>
<evidence type="ECO:0000256" key="18">
    <source>
        <dbReference type="PROSITE-ProRule" id="PRU00657"/>
    </source>
</evidence>
<evidence type="ECO:0000256" key="19">
    <source>
        <dbReference type="SAM" id="MobiDB-lite"/>
    </source>
</evidence>